<accession>A0A8T2QWK8</accession>
<organism evidence="2 3">
    <name type="scientific">Ceratopteris richardii</name>
    <name type="common">Triangle waterfern</name>
    <dbReference type="NCBI Taxonomy" id="49495"/>
    <lineage>
        <taxon>Eukaryota</taxon>
        <taxon>Viridiplantae</taxon>
        <taxon>Streptophyta</taxon>
        <taxon>Embryophyta</taxon>
        <taxon>Tracheophyta</taxon>
        <taxon>Polypodiopsida</taxon>
        <taxon>Polypodiidae</taxon>
        <taxon>Polypodiales</taxon>
        <taxon>Pteridineae</taxon>
        <taxon>Pteridaceae</taxon>
        <taxon>Parkerioideae</taxon>
        <taxon>Ceratopteris</taxon>
    </lineage>
</organism>
<dbReference type="PANTHER" id="PTHR43657:SF1">
    <property type="entry name" value="ALTERED INHERITANCE OF MITOCHONDRIA PROTEIN 24, MITOCHONDRIAL"/>
    <property type="match status" value="1"/>
</dbReference>
<keyword evidence="3" id="KW-1185">Reference proteome</keyword>
<reference evidence="2" key="1">
    <citation type="submission" date="2021-08" db="EMBL/GenBank/DDBJ databases">
        <title>WGS assembly of Ceratopteris richardii.</title>
        <authorList>
            <person name="Marchant D.B."/>
            <person name="Chen G."/>
            <person name="Jenkins J."/>
            <person name="Shu S."/>
            <person name="Leebens-Mack J."/>
            <person name="Grimwood J."/>
            <person name="Schmutz J."/>
            <person name="Soltis P."/>
            <person name="Soltis D."/>
            <person name="Chen Z.-H."/>
        </authorList>
    </citation>
    <scope>NUCLEOTIDE SEQUENCE</scope>
    <source>
        <strain evidence="2">Whitten #5841</strain>
        <tissue evidence="2">Leaf</tissue>
    </source>
</reference>
<dbReference type="Proteomes" id="UP000825935">
    <property type="component" value="Chromosome 32"/>
</dbReference>
<evidence type="ECO:0008006" key="4">
    <source>
        <dbReference type="Google" id="ProtNLM"/>
    </source>
</evidence>
<dbReference type="OMA" id="AMVYMKG"/>
<dbReference type="AlphaFoldDB" id="A0A8T2QWK8"/>
<dbReference type="SUPFAM" id="SSF51219">
    <property type="entry name" value="TRAP-like"/>
    <property type="match status" value="1"/>
</dbReference>
<proteinExistence type="predicted"/>
<gene>
    <name evidence="2" type="ORF">KP509_32G076500</name>
</gene>
<keyword evidence="1" id="KW-1133">Transmembrane helix</keyword>
<evidence type="ECO:0000256" key="1">
    <source>
        <dbReference type="SAM" id="Phobius"/>
    </source>
</evidence>
<dbReference type="Pfam" id="PF01987">
    <property type="entry name" value="AIM24"/>
    <property type="match status" value="1"/>
</dbReference>
<dbReference type="InterPro" id="IPR016031">
    <property type="entry name" value="Trp_RNA-bd_attenuator-like_dom"/>
</dbReference>
<sequence>MAAPALSTPFQPYVYQSPQAACIPFQIIGGEAQIVQIILKSQEKILAKPGSMCYMSGMIQMENILPPENAGINFWQIVFGRSPRTTVYTNVGTQDGYIGIAAPSLSRILPIDLATFGGEIICQRDAYLCSVNDVTVVPTIMRRARMGIFGGEGFLMHKLTGHGLAFIAVGGSIVQKNLVQGEVIIVEAGCVIAMTTSVDMQIRQLGGIRRTVFGVTGSHAAYLTGPGVVFIQTLPFHRLASKIARSVAAPTMRDNPRFLVHVAVSLLVVYVVILYLLILTEI</sequence>
<evidence type="ECO:0000313" key="3">
    <source>
        <dbReference type="Proteomes" id="UP000825935"/>
    </source>
</evidence>
<comment type="caution">
    <text evidence="2">The sequence shown here is derived from an EMBL/GenBank/DDBJ whole genome shotgun (WGS) entry which is preliminary data.</text>
</comment>
<dbReference type="OrthoDB" id="1705416at2759"/>
<dbReference type="InterPro" id="IPR002838">
    <property type="entry name" value="AIM24"/>
</dbReference>
<dbReference type="EMBL" id="CM035437">
    <property type="protein sequence ID" value="KAH7287821.1"/>
    <property type="molecule type" value="Genomic_DNA"/>
</dbReference>
<dbReference type="Gene3D" id="3.60.160.10">
    <property type="entry name" value="Mitochondrial biogenesis AIM24"/>
    <property type="match status" value="1"/>
</dbReference>
<name>A0A8T2QWK8_CERRI</name>
<keyword evidence="1" id="KW-0472">Membrane</keyword>
<feature type="transmembrane region" description="Helical" evidence="1">
    <location>
        <begin position="258"/>
        <end position="279"/>
    </location>
</feature>
<keyword evidence="1" id="KW-0812">Transmembrane</keyword>
<protein>
    <recommendedName>
        <fullName evidence="4">Altered inheritance of mitochondria protein 24, mitochondrial</fullName>
    </recommendedName>
</protein>
<dbReference type="InterPro" id="IPR036983">
    <property type="entry name" value="AIM24_sf"/>
</dbReference>
<evidence type="ECO:0000313" key="2">
    <source>
        <dbReference type="EMBL" id="KAH7287821.1"/>
    </source>
</evidence>
<dbReference type="PANTHER" id="PTHR43657">
    <property type="entry name" value="TRYPTOPHAN RNA-BINDING ATTENUATOR PROTEIN-LIKE PROTEIN"/>
    <property type="match status" value="1"/>
</dbReference>